<keyword evidence="2" id="KW-1133">Transmembrane helix</keyword>
<dbReference type="PROSITE" id="PS50853">
    <property type="entry name" value="FN3"/>
    <property type="match status" value="2"/>
</dbReference>
<proteinExistence type="predicted"/>
<dbReference type="SUPFAM" id="SSF49265">
    <property type="entry name" value="Fibronectin type III"/>
    <property type="match status" value="1"/>
</dbReference>
<dbReference type="InterPro" id="IPR050991">
    <property type="entry name" value="ECM_Regulatory_Proteins"/>
</dbReference>
<keyword evidence="2" id="KW-0812">Transmembrane</keyword>
<sequence>MSKSQLINDQSPPFCHPRPDRGSRFWIPAFAGMTRLFFAVLLVLLSTFYFLLFTVHAASPPIYSSSNYKMELLGFGQELALTSVVDSIPPSITAGPSVADVSVSPETSVTITWTTSKPSSSIVFYGSTTAYGSQFGSTTESVTSHSVTITGLTAGQTYHYKVRSVDNVGNIGDSADGTFSAGDITAPTISNLKISAAESTYVIIVWDTNENANSLIEYGADSTYGTEVGQSDESVTSHSVRVNGVIPSSTYHFRAKSKDQNSNIAYSSDGTFTTSSTPAIKNVEITDITLNSAVVRWQTNEKATTMLIWGKTTNYTEQYLDDAKTTNHTVRLTNLDSGTEYH</sequence>
<dbReference type="InterPro" id="IPR013783">
    <property type="entry name" value="Ig-like_fold"/>
</dbReference>
<evidence type="ECO:0000256" key="1">
    <source>
        <dbReference type="ARBA" id="ARBA00022737"/>
    </source>
</evidence>
<dbReference type="InterPro" id="IPR015914">
    <property type="entry name" value="PAPs_N"/>
</dbReference>
<evidence type="ECO:0000313" key="5">
    <source>
        <dbReference type="Proteomes" id="UP000033934"/>
    </source>
</evidence>
<organism evidence="4 5">
    <name type="scientific">Berkelbacteria bacterium GW2011_GWA2_38_9</name>
    <dbReference type="NCBI Taxonomy" id="1618334"/>
    <lineage>
        <taxon>Bacteria</taxon>
        <taxon>Candidatus Berkelbacteria</taxon>
    </lineage>
</organism>
<dbReference type="Gene3D" id="2.60.40.10">
    <property type="entry name" value="Immunoglobulins"/>
    <property type="match status" value="3"/>
</dbReference>
<dbReference type="InterPro" id="IPR036116">
    <property type="entry name" value="FN3_sf"/>
</dbReference>
<accession>A0A0G0LHK6</accession>
<dbReference type="PANTHER" id="PTHR46708">
    <property type="entry name" value="TENASCIN"/>
    <property type="match status" value="1"/>
</dbReference>
<dbReference type="SMART" id="SM00060">
    <property type="entry name" value="FN3"/>
    <property type="match status" value="3"/>
</dbReference>
<feature type="non-terminal residue" evidence="4">
    <location>
        <position position="342"/>
    </location>
</feature>
<dbReference type="InterPro" id="IPR003961">
    <property type="entry name" value="FN3_dom"/>
</dbReference>
<evidence type="ECO:0000256" key="2">
    <source>
        <dbReference type="SAM" id="Phobius"/>
    </source>
</evidence>
<dbReference type="Pfam" id="PF16656">
    <property type="entry name" value="Pur_ac_phosph_N"/>
    <property type="match status" value="1"/>
</dbReference>
<feature type="domain" description="Fibronectin type-III" evidence="3">
    <location>
        <begin position="95"/>
        <end position="188"/>
    </location>
</feature>
<comment type="caution">
    <text evidence="4">The sequence shown here is derived from an EMBL/GenBank/DDBJ whole genome shotgun (WGS) entry which is preliminary data.</text>
</comment>
<dbReference type="AlphaFoldDB" id="A0A0G0LHK6"/>
<evidence type="ECO:0000259" key="3">
    <source>
        <dbReference type="PROSITE" id="PS50853"/>
    </source>
</evidence>
<dbReference type="CDD" id="cd00063">
    <property type="entry name" value="FN3"/>
    <property type="match status" value="2"/>
</dbReference>
<dbReference type="InterPro" id="IPR008963">
    <property type="entry name" value="Purple_acid_Pase-like_N"/>
</dbReference>
<dbReference type="GO" id="GO:0046872">
    <property type="term" value="F:metal ion binding"/>
    <property type="evidence" value="ECO:0007669"/>
    <property type="project" value="InterPro"/>
</dbReference>
<name>A0A0G0LHK6_9BACT</name>
<keyword evidence="1" id="KW-0677">Repeat</keyword>
<reference evidence="4 5" key="1">
    <citation type="journal article" date="2015" name="Nature">
        <title>rRNA introns, odd ribosomes, and small enigmatic genomes across a large radiation of phyla.</title>
        <authorList>
            <person name="Brown C.T."/>
            <person name="Hug L.A."/>
            <person name="Thomas B.C."/>
            <person name="Sharon I."/>
            <person name="Castelle C.J."/>
            <person name="Singh A."/>
            <person name="Wilkins M.J."/>
            <person name="Williams K.H."/>
            <person name="Banfield J.F."/>
        </authorList>
    </citation>
    <scope>NUCLEOTIDE SEQUENCE [LARGE SCALE GENOMIC DNA]</scope>
</reference>
<keyword evidence="2" id="KW-0472">Membrane</keyword>
<dbReference type="Proteomes" id="UP000033934">
    <property type="component" value="Unassembled WGS sequence"/>
</dbReference>
<dbReference type="SUPFAM" id="SSF49363">
    <property type="entry name" value="Purple acid phosphatase, N-terminal domain"/>
    <property type="match status" value="1"/>
</dbReference>
<feature type="domain" description="Fibronectin type-III" evidence="3">
    <location>
        <begin position="279"/>
        <end position="342"/>
    </location>
</feature>
<evidence type="ECO:0000313" key="4">
    <source>
        <dbReference type="EMBL" id="KKQ90547.1"/>
    </source>
</evidence>
<protein>
    <recommendedName>
        <fullName evidence="3">Fibronectin type-III domain-containing protein</fullName>
    </recommendedName>
</protein>
<dbReference type="EMBL" id="LBVO01000003">
    <property type="protein sequence ID" value="KKQ90547.1"/>
    <property type="molecule type" value="Genomic_DNA"/>
</dbReference>
<gene>
    <name evidence="4" type="ORF">UT11_C0003G0001</name>
</gene>
<dbReference type="GO" id="GO:0003993">
    <property type="term" value="F:acid phosphatase activity"/>
    <property type="evidence" value="ECO:0007669"/>
    <property type="project" value="InterPro"/>
</dbReference>
<dbReference type="PANTHER" id="PTHR46708:SF2">
    <property type="entry name" value="FIBRONECTIN TYPE-III DOMAIN-CONTAINING PROTEIN"/>
    <property type="match status" value="1"/>
</dbReference>
<feature type="transmembrane region" description="Helical" evidence="2">
    <location>
        <begin position="36"/>
        <end position="58"/>
    </location>
</feature>